<gene>
    <name evidence="3" type="ORF">IC229_13090</name>
</gene>
<sequence length="175" mass="19909">MTINDKIKQILIDKNLTPSYFADEIGVQRSSISHILSGRNRPSFDIIQKIIRRFPELGYDWIMEEDNIQSNQIPSSGYGNRPNNNRPATDRRDPYAATSQLPFSYVNQPSGVRTQRNEIPPATTPVSPPVQYIEPASESTNTSEPVINSNAQEKKVERILIFYTDGSFREYMPTT</sequence>
<feature type="compositionally biased region" description="Polar residues" evidence="1">
    <location>
        <begin position="70"/>
        <end position="87"/>
    </location>
</feature>
<dbReference type="Pfam" id="PF01381">
    <property type="entry name" value="HTH_3"/>
    <property type="match status" value="1"/>
</dbReference>
<protein>
    <submittedName>
        <fullName evidence="3">Helix-turn-helix transcriptional regulator</fullName>
    </submittedName>
</protein>
<feature type="region of interest" description="Disordered" evidence="1">
    <location>
        <begin position="106"/>
        <end position="129"/>
    </location>
</feature>
<feature type="domain" description="HTH cro/C1-type" evidence="2">
    <location>
        <begin position="7"/>
        <end position="61"/>
    </location>
</feature>
<dbReference type="PROSITE" id="PS50943">
    <property type="entry name" value="HTH_CROC1"/>
    <property type="match status" value="1"/>
</dbReference>
<keyword evidence="4" id="KW-1185">Reference proteome</keyword>
<feature type="region of interest" description="Disordered" evidence="1">
    <location>
        <begin position="70"/>
        <end position="94"/>
    </location>
</feature>
<comment type="caution">
    <text evidence="3">The sequence shown here is derived from an EMBL/GenBank/DDBJ whole genome shotgun (WGS) entry which is preliminary data.</text>
</comment>
<dbReference type="Proteomes" id="UP000598820">
    <property type="component" value="Unassembled WGS sequence"/>
</dbReference>
<dbReference type="Gene3D" id="1.10.260.40">
    <property type="entry name" value="lambda repressor-like DNA-binding domains"/>
    <property type="match status" value="1"/>
</dbReference>
<reference evidence="3" key="1">
    <citation type="submission" date="2020-09" db="EMBL/GenBank/DDBJ databases">
        <authorList>
            <person name="Kim M.K."/>
        </authorList>
    </citation>
    <scope>NUCLEOTIDE SEQUENCE</scope>
    <source>
        <strain evidence="3">BT702</strain>
    </source>
</reference>
<dbReference type="SMART" id="SM00530">
    <property type="entry name" value="HTH_XRE"/>
    <property type="match status" value="1"/>
</dbReference>
<dbReference type="InterPro" id="IPR001387">
    <property type="entry name" value="Cro/C1-type_HTH"/>
</dbReference>
<organism evidence="3 4">
    <name type="scientific">Spirosoma profusum</name>
    <dbReference type="NCBI Taxonomy" id="2771354"/>
    <lineage>
        <taxon>Bacteria</taxon>
        <taxon>Pseudomonadati</taxon>
        <taxon>Bacteroidota</taxon>
        <taxon>Cytophagia</taxon>
        <taxon>Cytophagales</taxon>
        <taxon>Cytophagaceae</taxon>
        <taxon>Spirosoma</taxon>
    </lineage>
</organism>
<accession>A0A927ANC6</accession>
<evidence type="ECO:0000313" key="3">
    <source>
        <dbReference type="EMBL" id="MBD2701579.1"/>
    </source>
</evidence>
<dbReference type="SUPFAM" id="SSF47413">
    <property type="entry name" value="lambda repressor-like DNA-binding domains"/>
    <property type="match status" value="1"/>
</dbReference>
<dbReference type="GO" id="GO:0003677">
    <property type="term" value="F:DNA binding"/>
    <property type="evidence" value="ECO:0007669"/>
    <property type="project" value="InterPro"/>
</dbReference>
<dbReference type="RefSeq" id="WP_190887431.1">
    <property type="nucleotide sequence ID" value="NZ_JACWZY010000009.1"/>
</dbReference>
<dbReference type="CDD" id="cd00093">
    <property type="entry name" value="HTH_XRE"/>
    <property type="match status" value="1"/>
</dbReference>
<dbReference type="InterPro" id="IPR010982">
    <property type="entry name" value="Lambda_DNA-bd_dom_sf"/>
</dbReference>
<evidence type="ECO:0000259" key="2">
    <source>
        <dbReference type="PROSITE" id="PS50943"/>
    </source>
</evidence>
<dbReference type="AlphaFoldDB" id="A0A927ANC6"/>
<evidence type="ECO:0000256" key="1">
    <source>
        <dbReference type="SAM" id="MobiDB-lite"/>
    </source>
</evidence>
<dbReference type="EMBL" id="JACWZY010000009">
    <property type="protein sequence ID" value="MBD2701579.1"/>
    <property type="molecule type" value="Genomic_DNA"/>
</dbReference>
<name>A0A927ANC6_9BACT</name>
<evidence type="ECO:0000313" key="4">
    <source>
        <dbReference type="Proteomes" id="UP000598820"/>
    </source>
</evidence>
<proteinExistence type="predicted"/>